<dbReference type="PROSITE" id="PS00674">
    <property type="entry name" value="AAA"/>
    <property type="match status" value="1"/>
</dbReference>
<evidence type="ECO:0000313" key="13">
    <source>
        <dbReference type="EMBL" id="KAJ1915762.1"/>
    </source>
</evidence>
<evidence type="ECO:0000259" key="12">
    <source>
        <dbReference type="SMART" id="SM00382"/>
    </source>
</evidence>
<feature type="compositionally biased region" description="Acidic residues" evidence="11">
    <location>
        <begin position="421"/>
        <end position="435"/>
    </location>
</feature>
<dbReference type="GO" id="GO:0016558">
    <property type="term" value="P:protein import into peroxisome matrix"/>
    <property type="evidence" value="ECO:0007669"/>
    <property type="project" value="TreeGrafter"/>
</dbReference>
<feature type="compositionally biased region" description="Basic and acidic residues" evidence="11">
    <location>
        <begin position="542"/>
        <end position="561"/>
    </location>
</feature>
<dbReference type="InterPro" id="IPR050168">
    <property type="entry name" value="AAA_ATPase_domain"/>
</dbReference>
<dbReference type="InterPro" id="IPR047533">
    <property type="entry name" value="RecA-like_PEX6_r2"/>
</dbReference>
<evidence type="ECO:0000256" key="8">
    <source>
        <dbReference type="ARBA" id="ARBA00034811"/>
    </source>
</evidence>
<dbReference type="InterPro" id="IPR003959">
    <property type="entry name" value="ATPase_AAA_core"/>
</dbReference>
<evidence type="ECO:0000256" key="5">
    <source>
        <dbReference type="ARBA" id="ARBA00022801"/>
    </source>
</evidence>
<evidence type="ECO:0000256" key="10">
    <source>
        <dbReference type="ARBA" id="ARBA00048778"/>
    </source>
</evidence>
<dbReference type="PANTHER" id="PTHR23077">
    <property type="entry name" value="AAA-FAMILY ATPASE"/>
    <property type="match status" value="1"/>
</dbReference>
<feature type="domain" description="AAA+ ATPase" evidence="12">
    <location>
        <begin position="1002"/>
        <end position="1184"/>
    </location>
</feature>
<evidence type="ECO:0000256" key="9">
    <source>
        <dbReference type="ARBA" id="ARBA00034920"/>
    </source>
</evidence>
<feature type="compositionally biased region" description="Basic and acidic residues" evidence="11">
    <location>
        <begin position="1360"/>
        <end position="1371"/>
    </location>
</feature>
<feature type="region of interest" description="Disordered" evidence="11">
    <location>
        <begin position="234"/>
        <end position="253"/>
    </location>
</feature>
<dbReference type="Pfam" id="PF23315">
    <property type="entry name" value="PEX6_4th"/>
    <property type="match status" value="1"/>
</dbReference>
<evidence type="ECO:0000313" key="14">
    <source>
        <dbReference type="Proteomes" id="UP001150538"/>
    </source>
</evidence>
<sequence length="1438" mass="155685">MKTENIIVQVIKNTAAEPDKFPATPQRRDFDRHSNNIENADYDGVGFKCTISFPQGFSSTEIKAGKISVIDPIRLSEIVIGISNPDAYAHFESSTRPTLVGELIGMSPVISQGQSIPLKYLSPHHRHRHRHRQDEDNVSEAVDVRCLATQPVGCGLINPGSTKIIVVKLADSQLSAKPNNAHLCSSNSNGSSQPSSLFGDEYMLDAESFIINSLGGDPTTATSSAAAGWGGSAAADGGGHYHQQQDHGPESPRSLAIAPQIFVPALLNAPATNIAVPFEPNSDTLAAPVDYDDECRVFVGLSTIMKLGLSNGSWITISNSPTASSNNSNKQEGDVVAAHVARLYVLDEISTTNNPDTVYLPPMLAANIGLFRQQQQQQQQQASQNKNLFYESPIKALSLTSSSSPSDSGVVIKPLASTLANDDDCDEDSDSDSDPDEYKKNYTKAPIPYARKVVFSRVSSPLSERRDLDSSIQLALQQWLTKPIIDSTANKAKKKKKMLRIVRKGDLVALPVSPRKMELEMFALDSIAKQLYHEASSNSRSSPEENNNRGEGGDLLSHHELGNDIDNIDQVPLVGYEDGDVVFFRITEADAYSGSPFKNRDEENDSDSDTENDSDSDSDDEDVDSLRGQFGCLIDPNVTQVILGGAEHSLVPYVQARTYYNFKYGIAQDPSDQASIDSQPTAPKILPSWPYKNAHHRLYQLLRINLHPLAHQQSINCTILLKGPQGSGKSHIIHEVASILGVHVYELNCYKLSKDTPKQTSESLRLYIKNCARYTPAILILRSIEGLFLSAHKSSSANSDDAGGGGSEIASVLKASISGLSSVLGSTKFPLTLIATTSAESTDKLPKTVVANFRHEIAVSVPDKDTRKDLLVSILSKYKKINLSPNVDLGNIAQQTASFVARDLKSLILRAARSVWQQTTAAATATATTGIWMSTGITLTATDLSTALASTRSSMSDTLGVPKIPNVKWDDVGGLGAAKKDILDTIQLPLEQPHLFSSGMHTRSGLLFYGPPGTGKTLLAKAVATECGLNFFSVKGPELLNMYIGESEANVRRVFQKARDASPCVVFFDELDSLAPKRGNQGDSGGVMDRVVSQLLAELDGMSSSSGSGGGSSSSSSNSSNKESFQEKGTQDSSNNSGGDDESSSSKPPTQVFVIGATNRPDLLDPALLRPGRFDKLVYLGVSDTHDAQLHILNALTRKFHLSPDLDLKEIAQSCPFNYTGADFYALCSDALLKAMLDTVDMVDALVKKWNQDPETAVKELSDRLHLQQGEEISAGNTTVVAMANYPVPMTPQYYLDHIASPDQKKAIVTKHHFLRALDELVPSVPADELKRYQALRDQFDATKNDNNNNSSSKKKQQQKLKEVVEKKTSLSKDMFSNDDNNKAAAVVVGKGKEKDMSLDEASNIPNDVPAVVPIGTAYSGAKEVKVQKSMGKMDPRE</sequence>
<feature type="compositionally biased region" description="Acidic residues" evidence="11">
    <location>
        <begin position="602"/>
        <end position="623"/>
    </location>
</feature>
<evidence type="ECO:0000256" key="6">
    <source>
        <dbReference type="ARBA" id="ARBA00022840"/>
    </source>
</evidence>
<dbReference type="OrthoDB" id="5553750at2759"/>
<comment type="catalytic activity">
    <reaction evidence="10">
        <text>ATP + H2O = ADP + phosphate + H(+)</text>
        <dbReference type="Rhea" id="RHEA:13065"/>
        <dbReference type="ChEBI" id="CHEBI:15377"/>
        <dbReference type="ChEBI" id="CHEBI:15378"/>
        <dbReference type="ChEBI" id="CHEBI:30616"/>
        <dbReference type="ChEBI" id="CHEBI:43474"/>
        <dbReference type="ChEBI" id="CHEBI:456216"/>
    </reaction>
    <physiologicalReaction direction="left-to-right" evidence="10">
        <dbReference type="Rhea" id="RHEA:13066"/>
    </physiologicalReaction>
</comment>
<feature type="region of interest" description="Disordered" evidence="11">
    <location>
        <begin position="534"/>
        <end position="561"/>
    </location>
</feature>
<dbReference type="FunFam" id="3.40.50.300:FF:000109">
    <property type="entry name" value="Peroxisomal biogenesis factor 6"/>
    <property type="match status" value="1"/>
</dbReference>
<comment type="caution">
    <text evidence="13">The sequence shown here is derived from an EMBL/GenBank/DDBJ whole genome shotgun (WGS) entry which is preliminary data.</text>
</comment>
<feature type="region of interest" description="Disordered" evidence="11">
    <location>
        <begin position="419"/>
        <end position="442"/>
    </location>
</feature>
<feature type="region of interest" description="Disordered" evidence="11">
    <location>
        <begin position="1341"/>
        <end position="1378"/>
    </location>
</feature>
<keyword evidence="14" id="KW-1185">Reference proteome</keyword>
<reference evidence="13" key="1">
    <citation type="submission" date="2022-07" db="EMBL/GenBank/DDBJ databases">
        <title>Phylogenomic reconstructions and comparative analyses of Kickxellomycotina fungi.</title>
        <authorList>
            <person name="Reynolds N.K."/>
            <person name="Stajich J.E."/>
            <person name="Barry K."/>
            <person name="Grigoriev I.V."/>
            <person name="Crous P."/>
            <person name="Smith M.E."/>
        </authorList>
    </citation>
    <scope>NUCLEOTIDE SEQUENCE</scope>
    <source>
        <strain evidence="13">NBRC 100468</strain>
    </source>
</reference>
<dbReference type="Gene3D" id="1.10.8.60">
    <property type="match status" value="2"/>
</dbReference>
<feature type="region of interest" description="Disordered" evidence="11">
    <location>
        <begin position="1102"/>
        <end position="1152"/>
    </location>
</feature>
<comment type="similarity">
    <text evidence="2">Belongs to the AAA ATPase family.</text>
</comment>
<comment type="subcellular location">
    <subcellularLocation>
        <location evidence="1">Membrane</location>
    </subcellularLocation>
</comment>
<dbReference type="GO" id="GO:0016887">
    <property type="term" value="F:ATP hydrolysis activity"/>
    <property type="evidence" value="ECO:0007669"/>
    <property type="project" value="InterPro"/>
</dbReference>
<dbReference type="GO" id="GO:0005829">
    <property type="term" value="C:cytosol"/>
    <property type="evidence" value="ECO:0007669"/>
    <property type="project" value="TreeGrafter"/>
</dbReference>
<evidence type="ECO:0000256" key="2">
    <source>
        <dbReference type="ARBA" id="ARBA00006914"/>
    </source>
</evidence>
<dbReference type="SMART" id="SM00382">
    <property type="entry name" value="AAA"/>
    <property type="match status" value="2"/>
</dbReference>
<dbReference type="CDD" id="cd19527">
    <property type="entry name" value="RecA-like_PEX6_r2"/>
    <property type="match status" value="1"/>
</dbReference>
<feature type="region of interest" description="Disordered" evidence="11">
    <location>
        <begin position="594"/>
        <end position="626"/>
    </location>
</feature>
<gene>
    <name evidence="13" type="primary">PEX6</name>
    <name evidence="13" type="ORF">H4219_004143</name>
</gene>
<dbReference type="PANTHER" id="PTHR23077:SF9">
    <property type="entry name" value="PEROXISOMAL ATPASE PEX6"/>
    <property type="match status" value="1"/>
</dbReference>
<dbReference type="Proteomes" id="UP001150538">
    <property type="component" value="Unassembled WGS sequence"/>
</dbReference>
<evidence type="ECO:0000256" key="11">
    <source>
        <dbReference type="SAM" id="MobiDB-lite"/>
    </source>
</evidence>
<keyword evidence="7" id="KW-0472">Membrane</keyword>
<name>A0A9W7ZSK9_9FUNG</name>
<dbReference type="InterPro" id="IPR027417">
    <property type="entry name" value="P-loop_NTPase"/>
</dbReference>
<evidence type="ECO:0000256" key="4">
    <source>
        <dbReference type="ARBA" id="ARBA00022741"/>
    </source>
</evidence>
<keyword evidence="4" id="KW-0547">Nucleotide-binding</keyword>
<dbReference type="GO" id="GO:0005524">
    <property type="term" value="F:ATP binding"/>
    <property type="evidence" value="ECO:0007669"/>
    <property type="project" value="UniProtKB-KW"/>
</dbReference>
<keyword evidence="6" id="KW-0067">ATP-binding</keyword>
<evidence type="ECO:0000256" key="3">
    <source>
        <dbReference type="ARBA" id="ARBA00022593"/>
    </source>
</evidence>
<organism evidence="13 14">
    <name type="scientific">Mycoemilia scoparia</name>
    <dbReference type="NCBI Taxonomy" id="417184"/>
    <lineage>
        <taxon>Eukaryota</taxon>
        <taxon>Fungi</taxon>
        <taxon>Fungi incertae sedis</taxon>
        <taxon>Zoopagomycota</taxon>
        <taxon>Kickxellomycotina</taxon>
        <taxon>Kickxellomycetes</taxon>
        <taxon>Kickxellales</taxon>
        <taxon>Kickxellaceae</taxon>
        <taxon>Mycoemilia</taxon>
    </lineage>
</organism>
<keyword evidence="5" id="KW-0378">Hydrolase</keyword>
<feature type="domain" description="AAA+ ATPase" evidence="12">
    <location>
        <begin position="715"/>
        <end position="863"/>
    </location>
</feature>
<keyword evidence="3" id="KW-0962">Peroxisome biogenesis</keyword>
<evidence type="ECO:0000256" key="7">
    <source>
        <dbReference type="ARBA" id="ARBA00023136"/>
    </source>
</evidence>
<protein>
    <recommendedName>
        <fullName evidence="8">Peroxisomal ATPase PEX6</fullName>
    </recommendedName>
    <alternativeName>
        <fullName evidence="9">Peroxin-6</fullName>
    </alternativeName>
</protein>
<dbReference type="InterPro" id="IPR003593">
    <property type="entry name" value="AAA+_ATPase"/>
</dbReference>
<dbReference type="FunFam" id="1.10.8.60:FF:000039">
    <property type="entry name" value="peroxisome biogenesis factor 6"/>
    <property type="match status" value="1"/>
</dbReference>
<dbReference type="InterPro" id="IPR003960">
    <property type="entry name" value="ATPase_AAA_CS"/>
</dbReference>
<dbReference type="InterPro" id="IPR056995">
    <property type="entry name" value="PEX6_4th_dom"/>
</dbReference>
<dbReference type="Pfam" id="PF00004">
    <property type="entry name" value="AAA"/>
    <property type="match status" value="2"/>
</dbReference>
<dbReference type="EMBL" id="JANBPU010000131">
    <property type="protein sequence ID" value="KAJ1915762.1"/>
    <property type="molecule type" value="Genomic_DNA"/>
</dbReference>
<dbReference type="Gene3D" id="3.40.50.300">
    <property type="entry name" value="P-loop containing nucleotide triphosphate hydrolases"/>
    <property type="match status" value="2"/>
</dbReference>
<dbReference type="SUPFAM" id="SSF52540">
    <property type="entry name" value="P-loop containing nucleoside triphosphate hydrolases"/>
    <property type="match status" value="2"/>
</dbReference>
<proteinExistence type="inferred from homology"/>
<dbReference type="GO" id="GO:0005778">
    <property type="term" value="C:peroxisomal membrane"/>
    <property type="evidence" value="ECO:0007669"/>
    <property type="project" value="TreeGrafter"/>
</dbReference>
<evidence type="ECO:0000256" key="1">
    <source>
        <dbReference type="ARBA" id="ARBA00004370"/>
    </source>
</evidence>
<accession>A0A9W7ZSK9</accession>